<sequence length="147" mass="17103">VTSESNWVSEDAEHANAAKSESEWVSSDDYVEHDNYYIRNVDHRNPDENHRTSDGGWDFSKNNNNKEQHSSDDWISSELNSIFHRNDSPNWVSEVDEHDNDVPSWIEDEDNIHTDDIPEEVALLQDDFAYESSTEHNDASEQEWSGY</sequence>
<accession>A0A1C7NHD3</accession>
<dbReference type="InParanoid" id="A0A1C7NHD3"/>
<dbReference type="AlphaFoldDB" id="A0A1C7NHD3"/>
<protein>
    <submittedName>
        <fullName evidence="2">Uncharacterized protein</fullName>
    </submittedName>
</protein>
<dbReference type="EMBL" id="LUGH01000146">
    <property type="protein sequence ID" value="OBZ88532.1"/>
    <property type="molecule type" value="Genomic_DNA"/>
</dbReference>
<feature type="compositionally biased region" description="Basic and acidic residues" evidence="1">
    <location>
        <begin position="41"/>
        <end position="53"/>
    </location>
</feature>
<comment type="caution">
    <text evidence="2">The sequence shown here is derived from an EMBL/GenBank/DDBJ whole genome shotgun (WGS) entry which is preliminary data.</text>
</comment>
<proteinExistence type="predicted"/>
<feature type="region of interest" description="Disordered" evidence="1">
    <location>
        <begin position="1"/>
        <end position="25"/>
    </location>
</feature>
<evidence type="ECO:0000313" key="2">
    <source>
        <dbReference type="EMBL" id="OBZ88532.1"/>
    </source>
</evidence>
<evidence type="ECO:0000313" key="3">
    <source>
        <dbReference type="Proteomes" id="UP000093000"/>
    </source>
</evidence>
<feature type="non-terminal residue" evidence="2">
    <location>
        <position position="1"/>
    </location>
</feature>
<reference evidence="2 3" key="1">
    <citation type="submission" date="2016-03" db="EMBL/GenBank/DDBJ databases">
        <title>Choanephora cucurbitarum.</title>
        <authorList>
            <person name="Min B."/>
            <person name="Park H."/>
            <person name="Park J.-H."/>
            <person name="Shin H.-D."/>
            <person name="Choi I.-G."/>
        </authorList>
    </citation>
    <scope>NUCLEOTIDE SEQUENCE [LARGE SCALE GENOMIC DNA]</scope>
    <source>
        <strain evidence="2 3">KUS-F28377</strain>
    </source>
</reference>
<dbReference type="Proteomes" id="UP000093000">
    <property type="component" value="Unassembled WGS sequence"/>
</dbReference>
<keyword evidence="3" id="KW-1185">Reference proteome</keyword>
<feature type="compositionally biased region" description="Basic and acidic residues" evidence="1">
    <location>
        <begin position="11"/>
        <end position="22"/>
    </location>
</feature>
<name>A0A1C7NHD3_9FUNG</name>
<organism evidence="2 3">
    <name type="scientific">Choanephora cucurbitarum</name>
    <dbReference type="NCBI Taxonomy" id="101091"/>
    <lineage>
        <taxon>Eukaryota</taxon>
        <taxon>Fungi</taxon>
        <taxon>Fungi incertae sedis</taxon>
        <taxon>Mucoromycota</taxon>
        <taxon>Mucoromycotina</taxon>
        <taxon>Mucoromycetes</taxon>
        <taxon>Mucorales</taxon>
        <taxon>Mucorineae</taxon>
        <taxon>Choanephoraceae</taxon>
        <taxon>Choanephoroideae</taxon>
        <taxon>Choanephora</taxon>
    </lineage>
</organism>
<evidence type="ECO:0000256" key="1">
    <source>
        <dbReference type="SAM" id="MobiDB-lite"/>
    </source>
</evidence>
<gene>
    <name evidence="2" type="ORF">A0J61_03410</name>
</gene>
<feature type="region of interest" description="Disordered" evidence="1">
    <location>
        <begin position="41"/>
        <end position="73"/>
    </location>
</feature>